<feature type="compositionally biased region" description="Polar residues" evidence="1">
    <location>
        <begin position="1627"/>
        <end position="1639"/>
    </location>
</feature>
<dbReference type="GO" id="GO:0016922">
    <property type="term" value="F:nuclear receptor binding"/>
    <property type="evidence" value="ECO:0007669"/>
    <property type="project" value="TreeGrafter"/>
</dbReference>
<dbReference type="Gene3D" id="3.30.450.20">
    <property type="entry name" value="PAS domain"/>
    <property type="match status" value="2"/>
</dbReference>
<dbReference type="InterPro" id="IPR000014">
    <property type="entry name" value="PAS"/>
</dbReference>
<feature type="compositionally biased region" description="Low complexity" evidence="1">
    <location>
        <begin position="1442"/>
        <end position="1458"/>
    </location>
</feature>
<feature type="compositionally biased region" description="Polar residues" evidence="1">
    <location>
        <begin position="757"/>
        <end position="768"/>
    </location>
</feature>
<dbReference type="Pfam" id="PF14598">
    <property type="entry name" value="PAS_11"/>
    <property type="match status" value="1"/>
</dbReference>
<dbReference type="PANTHER" id="PTHR10684:SF4">
    <property type="entry name" value="TAIMAN, ISOFORM G"/>
    <property type="match status" value="1"/>
</dbReference>
<reference evidence="4 5" key="1">
    <citation type="submission" date="2013-11" db="EMBL/GenBank/DDBJ databases">
        <title>Genome sequencing of Stegodyphus mimosarum.</title>
        <authorList>
            <person name="Bechsgaard J."/>
        </authorList>
    </citation>
    <scope>NUCLEOTIDE SEQUENCE [LARGE SCALE GENOMIC DNA]</scope>
</reference>
<dbReference type="SMART" id="SM00091">
    <property type="entry name" value="PAS"/>
    <property type="match status" value="2"/>
</dbReference>
<dbReference type="InterPro" id="IPR036638">
    <property type="entry name" value="HLH_DNA-bd_sf"/>
</dbReference>
<evidence type="ECO:0000313" key="5">
    <source>
        <dbReference type="Proteomes" id="UP000054359"/>
    </source>
</evidence>
<feature type="compositionally biased region" description="Polar residues" evidence="1">
    <location>
        <begin position="460"/>
        <end position="500"/>
    </location>
</feature>
<dbReference type="EMBL" id="KK118034">
    <property type="protein sequence ID" value="KFM72036.1"/>
    <property type="molecule type" value="Genomic_DNA"/>
</dbReference>
<feature type="region of interest" description="Disordered" evidence="1">
    <location>
        <begin position="1442"/>
        <end position="1486"/>
    </location>
</feature>
<feature type="compositionally biased region" description="Low complexity" evidence="1">
    <location>
        <begin position="1653"/>
        <end position="1663"/>
    </location>
</feature>
<feature type="region of interest" description="Disordered" evidence="1">
    <location>
        <begin position="744"/>
        <end position="803"/>
    </location>
</feature>
<dbReference type="GO" id="GO:0003713">
    <property type="term" value="F:transcription coactivator activity"/>
    <property type="evidence" value="ECO:0007669"/>
    <property type="project" value="InterPro"/>
</dbReference>
<dbReference type="InterPro" id="IPR035965">
    <property type="entry name" value="PAS-like_dom_sf"/>
</dbReference>
<feature type="compositionally biased region" description="Polar residues" evidence="1">
    <location>
        <begin position="557"/>
        <end position="575"/>
    </location>
</feature>
<evidence type="ECO:0008006" key="6">
    <source>
        <dbReference type="Google" id="ProtNLM"/>
    </source>
</evidence>
<feature type="compositionally biased region" description="Low complexity" evidence="1">
    <location>
        <begin position="1292"/>
        <end position="1305"/>
    </location>
</feature>
<dbReference type="OrthoDB" id="10035882at2759"/>
<evidence type="ECO:0000259" key="2">
    <source>
        <dbReference type="PROSITE" id="PS50112"/>
    </source>
</evidence>
<feature type="compositionally biased region" description="Low complexity" evidence="1">
    <location>
        <begin position="1469"/>
        <end position="1486"/>
    </location>
</feature>
<keyword evidence="5" id="KW-1185">Reference proteome</keyword>
<dbReference type="InterPro" id="IPR011598">
    <property type="entry name" value="bHLH_dom"/>
</dbReference>
<feature type="compositionally biased region" description="Low complexity" evidence="1">
    <location>
        <begin position="507"/>
        <end position="518"/>
    </location>
</feature>
<feature type="compositionally biased region" description="Polar residues" evidence="1">
    <location>
        <begin position="1264"/>
        <end position="1288"/>
    </location>
</feature>
<feature type="compositionally biased region" description="Low complexity" evidence="1">
    <location>
        <begin position="1344"/>
        <end position="1354"/>
    </location>
</feature>
<feature type="compositionally biased region" description="Basic and acidic residues" evidence="1">
    <location>
        <begin position="1641"/>
        <end position="1652"/>
    </location>
</feature>
<organism evidence="4 5">
    <name type="scientific">Stegodyphus mimosarum</name>
    <name type="common">African social velvet spider</name>
    <dbReference type="NCBI Taxonomy" id="407821"/>
    <lineage>
        <taxon>Eukaryota</taxon>
        <taxon>Metazoa</taxon>
        <taxon>Ecdysozoa</taxon>
        <taxon>Arthropoda</taxon>
        <taxon>Chelicerata</taxon>
        <taxon>Arachnida</taxon>
        <taxon>Araneae</taxon>
        <taxon>Araneomorphae</taxon>
        <taxon>Entelegynae</taxon>
        <taxon>Eresoidea</taxon>
        <taxon>Eresidae</taxon>
        <taxon>Stegodyphus</taxon>
    </lineage>
</organism>
<dbReference type="GO" id="GO:0005634">
    <property type="term" value="C:nucleus"/>
    <property type="evidence" value="ECO:0007669"/>
    <property type="project" value="InterPro"/>
</dbReference>
<feature type="region of interest" description="Disordered" evidence="1">
    <location>
        <begin position="597"/>
        <end position="637"/>
    </location>
</feature>
<dbReference type="GO" id="GO:0045944">
    <property type="term" value="P:positive regulation of transcription by RNA polymerase II"/>
    <property type="evidence" value="ECO:0007669"/>
    <property type="project" value="TreeGrafter"/>
</dbReference>
<dbReference type="CDD" id="cd00130">
    <property type="entry name" value="PAS"/>
    <property type="match status" value="2"/>
</dbReference>
<feature type="domain" description="PAS" evidence="2">
    <location>
        <begin position="296"/>
        <end position="329"/>
    </location>
</feature>
<feature type="region of interest" description="Disordered" evidence="1">
    <location>
        <begin position="460"/>
        <end position="583"/>
    </location>
</feature>
<dbReference type="PROSITE" id="PS50112">
    <property type="entry name" value="PAS"/>
    <property type="match status" value="2"/>
</dbReference>
<protein>
    <recommendedName>
        <fullName evidence="6">Nuclear receptor coactivator 1</fullName>
    </recommendedName>
</protein>
<dbReference type="Proteomes" id="UP000054359">
    <property type="component" value="Unassembled WGS sequence"/>
</dbReference>
<feature type="region of interest" description="Disordered" evidence="1">
    <location>
        <begin position="1392"/>
        <end position="1429"/>
    </location>
</feature>
<feature type="compositionally biased region" description="Low complexity" evidence="1">
    <location>
        <begin position="383"/>
        <end position="406"/>
    </location>
</feature>
<evidence type="ECO:0000313" key="4">
    <source>
        <dbReference type="EMBL" id="KFM72036.1"/>
    </source>
</evidence>
<dbReference type="InterPro" id="IPR017426">
    <property type="entry name" value="Nuclear_rcpt_coactivator"/>
</dbReference>
<feature type="region of interest" description="Disordered" evidence="1">
    <location>
        <begin position="1627"/>
        <end position="1663"/>
    </location>
</feature>
<evidence type="ECO:0000256" key="1">
    <source>
        <dbReference type="SAM" id="MobiDB-lite"/>
    </source>
</evidence>
<dbReference type="SMART" id="SM00353">
    <property type="entry name" value="HLH"/>
    <property type="match status" value="1"/>
</dbReference>
<dbReference type="Pfam" id="PF00989">
    <property type="entry name" value="PAS"/>
    <property type="match status" value="1"/>
</dbReference>
<accession>A0A087U3U7</accession>
<dbReference type="PANTHER" id="PTHR10684">
    <property type="entry name" value="NUCLEAR RECEPTOR COACTIVATOR"/>
    <property type="match status" value="1"/>
</dbReference>
<dbReference type="STRING" id="407821.A0A087U3U7"/>
<dbReference type="PROSITE" id="PS50888">
    <property type="entry name" value="BHLH"/>
    <property type="match status" value="1"/>
</dbReference>
<dbReference type="CDD" id="cd11439">
    <property type="entry name" value="bHLH-PAS_SRC"/>
    <property type="match status" value="1"/>
</dbReference>
<name>A0A087U3U7_STEMI</name>
<dbReference type="GO" id="GO:0032870">
    <property type="term" value="P:cellular response to hormone stimulus"/>
    <property type="evidence" value="ECO:0007669"/>
    <property type="project" value="TreeGrafter"/>
</dbReference>
<dbReference type="Pfam" id="PF23172">
    <property type="entry name" value="bHLH_NCOA"/>
    <property type="match status" value="1"/>
</dbReference>
<feature type="region of interest" description="Disordered" evidence="1">
    <location>
        <begin position="380"/>
        <end position="406"/>
    </location>
</feature>
<feature type="compositionally biased region" description="Polar residues" evidence="1">
    <location>
        <begin position="1459"/>
        <end position="1468"/>
    </location>
</feature>
<proteinExistence type="predicted"/>
<feature type="compositionally biased region" description="Low complexity" evidence="1">
    <location>
        <begin position="528"/>
        <end position="547"/>
    </location>
</feature>
<feature type="compositionally biased region" description="Polar residues" evidence="1">
    <location>
        <begin position="607"/>
        <end position="620"/>
    </location>
</feature>
<gene>
    <name evidence="4" type="ORF">X975_15414</name>
</gene>
<dbReference type="SUPFAM" id="SSF55785">
    <property type="entry name" value="PYP-like sensor domain (PAS domain)"/>
    <property type="match status" value="2"/>
</dbReference>
<feature type="domain" description="PAS" evidence="2">
    <location>
        <begin position="116"/>
        <end position="179"/>
    </location>
</feature>
<feature type="region of interest" description="Disordered" evidence="1">
    <location>
        <begin position="1264"/>
        <end position="1362"/>
    </location>
</feature>
<sequence>MVWITMSLDPHVETRKRENLESKPHSQVNKCLNEKRRREQENIHIEELAELLSASPSDMSSLSCKPDKCAILKETVNQIRSQKQSTESDLSDDLQQSEVSSSKPNIINNNIFGSILLEALEGFLFVVNIEGKVEFVSENITSFLKYRQDDVYEKNIYDFIHPDDKSRFNNNLLLMMPLGNGRDWSSEGDFNSPGKPTKHFNCRFLVKQEKLEIKMENKPPPMPQYENLSITANYIPLGDDGNNDIRNGLTCIARRVNVEEKRIVVNKVEQFTTRIEQEGKVLDIDTSMLSSSSGQYLREELLSANIFDFCHPSDVATLKQHFRDTLEEGVATCIPYKFRVGRDRYARLKTKSKRFLCLPGVEEEFIISTHSIIRDCENTMELPKSSPSPSSFASTSSGPGSVSDSSTSINGSIALSPLTISNSYGNYPTSVSTSNNSELGLGELVLDIFPGSGWTLDPVNTQSRESDCTSAASYVSSPQTAPASNISSDTSTAVSPTNSAFVPGLTSSRSGSSAPSPALQSRVPTPFGGSCYSPSASQSSSGKSSPPRALPAKADSLNCSSTESSGNISLSQGMRQQDRQYDMKSNQKLRNLLTQSADDSMLRHSSKQTSQDEVTVLSESRTVDDPPRLTHVSVEGQNIPRTSNNVILRDLLNQDDEDSDAPVEPIDKNVESSVPNPMLSIGSCKVTEGSSSQQRVGSNNMLRQLLNDAIDDRSYRQPQDLIHQLLIAGSGSKTTLLQSDKIKQENAPSPHVAETSVPKQVSVESNRGTPDVTFLSETATLKRKSTEKNPPSAPPKRHNAGHAHLAGQNPMLASMLAQTPRTPPSVPTSVASTIMTQLPQERLPKNLEKKLVHTPYTATSANGISTSSQAFSLSLVTAPMQRDIVTSDSRGHMMQQPSQISVHSGLKTAYSQQQQQQQQGFLDKILSGSDDNILIAKSLSLGFSNINPSVQSSTFAQLSQATTENSVTASLADILNDPVLVDVDAIADSVQPNQASDPQDAQILEEICSLREDHNVETRRGADDRAAILKLLGEVSETTEATIATRPPTVSTTQDINEKIAISAIQKELMEGSSAAIASRSVALQNSTVVSTYSQAGRTGTQVSGTPVVQAQLTSEQVLLLQQQQQLMAGSLPPNYSLVTNRVRLPVTTQASLSSNQELLAQAQRRGLLVRNTYIGIGNANVNQIRKTMKTRLYLQQAQKRALEQKQQLALQTQQPLDVINSPATAASFPENMNDLLNNTVAPNVTLLRSSGIPEVPGSARFNLTLSNPLPSPTNQTSPTPAQLSPGQRYNPRSPFSPLSQQPFPSQTPPPASYQPAQVSPHPPPSYPQGGPSHSPSPIPPSGSPHVVVSPQPSAGSPQWNQRITTSPIQNLQLQNPMLNAQLSQQASIGSTQVRLTSQQRQQLVMRSMSSPAPNQSTRNTAFSSQSDVNYTPLSPVMVLQTQASQQQQQRVQRARIASGSQNQSNFASSEPVLSPQPLSSPSFSQPGVSTATFVSISSPGGPLTYSVAQGGQQFTFERQNAQVFTSSPGDSNRSSATVQNASELLRQELRSSLAPRNQQVLLSSSSSNQQVLQSLSSGSVTRVLNVQSLSRETLEELGLSIDLLSDGQSTSQSLYSQTLLNIPNSLESSSQPVVTSPRAQVEEPKPADQKKSLLQQLLSEPT</sequence>
<dbReference type="InterPro" id="IPR013767">
    <property type="entry name" value="PAS_fold"/>
</dbReference>
<evidence type="ECO:0000259" key="3">
    <source>
        <dbReference type="PROSITE" id="PS50888"/>
    </source>
</evidence>
<feature type="non-terminal residue" evidence="4">
    <location>
        <position position="1663"/>
    </location>
</feature>
<dbReference type="GO" id="GO:0046983">
    <property type="term" value="F:protein dimerization activity"/>
    <property type="evidence" value="ECO:0007669"/>
    <property type="project" value="InterPro"/>
</dbReference>
<dbReference type="Gene3D" id="4.10.280.10">
    <property type="entry name" value="Helix-loop-helix DNA-binding domain"/>
    <property type="match status" value="1"/>
</dbReference>
<dbReference type="InterPro" id="IPR056193">
    <property type="entry name" value="bHLH_NCOA1-3"/>
</dbReference>
<dbReference type="OMA" id="DCENTME"/>
<dbReference type="SUPFAM" id="SSF47459">
    <property type="entry name" value="HLH, helix-loop-helix DNA-binding domain"/>
    <property type="match status" value="1"/>
</dbReference>
<feature type="domain" description="BHLH" evidence="3">
    <location>
        <begin position="25"/>
        <end position="82"/>
    </location>
</feature>